<evidence type="ECO:0000259" key="8">
    <source>
        <dbReference type="Pfam" id="PF01435"/>
    </source>
</evidence>
<evidence type="ECO:0000256" key="3">
    <source>
        <dbReference type="ARBA" id="ARBA00022801"/>
    </source>
</evidence>
<dbReference type="EMBL" id="JBHTHX010002733">
    <property type="protein sequence ID" value="MFD0890862.1"/>
    <property type="molecule type" value="Genomic_DNA"/>
</dbReference>
<keyword evidence="7" id="KW-0812">Transmembrane</keyword>
<comment type="caution">
    <text evidence="9">The sequence shown here is derived from an EMBL/GenBank/DDBJ whole genome shotgun (WGS) entry which is preliminary data.</text>
</comment>
<evidence type="ECO:0000256" key="6">
    <source>
        <dbReference type="RuleBase" id="RU003983"/>
    </source>
</evidence>
<evidence type="ECO:0000256" key="4">
    <source>
        <dbReference type="ARBA" id="ARBA00022833"/>
    </source>
</evidence>
<accession>A0ABW3E642</accession>
<keyword evidence="7" id="KW-0472">Membrane</keyword>
<organism evidence="9 10">
    <name type="scientific">Streptosporangium algeriense</name>
    <dbReference type="NCBI Taxonomy" id="1682748"/>
    <lineage>
        <taxon>Bacteria</taxon>
        <taxon>Bacillati</taxon>
        <taxon>Actinomycetota</taxon>
        <taxon>Actinomycetes</taxon>
        <taxon>Streptosporangiales</taxon>
        <taxon>Streptosporangiaceae</taxon>
        <taxon>Streptosporangium</taxon>
    </lineage>
</organism>
<keyword evidence="4 6" id="KW-0862">Zinc</keyword>
<dbReference type="EC" id="3.4.24.-" evidence="9"/>
<comment type="similarity">
    <text evidence="6">Belongs to the peptidase M48 family.</text>
</comment>
<dbReference type="InterPro" id="IPR001915">
    <property type="entry name" value="Peptidase_M48"/>
</dbReference>
<feature type="domain" description="Peptidase M48" evidence="8">
    <location>
        <begin position="71"/>
        <end position="165"/>
    </location>
</feature>
<keyword evidence="7" id="KW-1133">Transmembrane helix</keyword>
<dbReference type="Proteomes" id="UP001597024">
    <property type="component" value="Unassembled WGS sequence"/>
</dbReference>
<keyword evidence="3 6" id="KW-0378">Hydrolase</keyword>
<feature type="non-terminal residue" evidence="9">
    <location>
        <position position="185"/>
    </location>
</feature>
<comment type="cofactor">
    <cofactor evidence="6">
        <name>Zn(2+)</name>
        <dbReference type="ChEBI" id="CHEBI:29105"/>
    </cofactor>
    <text evidence="6">Binds 1 zinc ion per subunit.</text>
</comment>
<evidence type="ECO:0000256" key="7">
    <source>
        <dbReference type="SAM" id="Phobius"/>
    </source>
</evidence>
<dbReference type="GO" id="GO:0008237">
    <property type="term" value="F:metallopeptidase activity"/>
    <property type="evidence" value="ECO:0007669"/>
    <property type="project" value="UniProtKB-KW"/>
</dbReference>
<protein>
    <submittedName>
        <fullName evidence="9">M48 family metalloprotease</fullName>
        <ecNumber evidence="9">3.4.24.-</ecNumber>
    </submittedName>
</protein>
<name>A0ABW3E642_9ACTN</name>
<proteinExistence type="inferred from homology"/>
<dbReference type="Pfam" id="PF01435">
    <property type="entry name" value="Peptidase_M48"/>
    <property type="match status" value="1"/>
</dbReference>
<sequence>MTTTPTTAPGLTEGELAGLADLAAALRCHTTRPGMLIALDPELGDNARASVSLCDGTARIDLGPALLASGPQPLYGVLAHEIAHHALDHGPTLLQRCRMRVAQAALLGGLALNLPSLAVLALAVLMIGVHLVDARRSRLEEYDADAYAVRLLEAAGLPGRRIMTAALSDLPADSIACRLGGWVFG</sequence>
<evidence type="ECO:0000313" key="10">
    <source>
        <dbReference type="Proteomes" id="UP001597024"/>
    </source>
</evidence>
<feature type="transmembrane region" description="Helical" evidence="7">
    <location>
        <begin position="104"/>
        <end position="129"/>
    </location>
</feature>
<keyword evidence="2" id="KW-0479">Metal-binding</keyword>
<keyword evidence="5 6" id="KW-0482">Metalloprotease</keyword>
<keyword evidence="10" id="KW-1185">Reference proteome</keyword>
<reference evidence="10" key="1">
    <citation type="journal article" date="2019" name="Int. J. Syst. Evol. Microbiol.">
        <title>The Global Catalogue of Microorganisms (GCM) 10K type strain sequencing project: providing services to taxonomists for standard genome sequencing and annotation.</title>
        <authorList>
            <consortium name="The Broad Institute Genomics Platform"/>
            <consortium name="The Broad Institute Genome Sequencing Center for Infectious Disease"/>
            <person name="Wu L."/>
            <person name="Ma J."/>
        </authorList>
    </citation>
    <scope>NUCLEOTIDE SEQUENCE [LARGE SCALE GENOMIC DNA]</scope>
    <source>
        <strain evidence="10">CCUG 62974</strain>
    </source>
</reference>
<evidence type="ECO:0000256" key="5">
    <source>
        <dbReference type="ARBA" id="ARBA00023049"/>
    </source>
</evidence>
<evidence type="ECO:0000313" key="9">
    <source>
        <dbReference type="EMBL" id="MFD0890862.1"/>
    </source>
</evidence>
<evidence type="ECO:0000256" key="1">
    <source>
        <dbReference type="ARBA" id="ARBA00022670"/>
    </source>
</evidence>
<evidence type="ECO:0000256" key="2">
    <source>
        <dbReference type="ARBA" id="ARBA00022723"/>
    </source>
</evidence>
<keyword evidence="1 6" id="KW-0645">Protease</keyword>
<gene>
    <name evidence="9" type="ORF">ACFQ08_40480</name>
</gene>